<proteinExistence type="inferred from homology"/>
<reference evidence="3 4" key="1">
    <citation type="journal article" date="2017" name="Int. J. Syst. Evol. Microbiol.">
        <title>Desulfovibrio senegalensis sp. nov., a mesophilic sulfate reducer isolated from marine sediment.</title>
        <authorList>
            <person name="Thioye A."/>
            <person name="Gam Z.B.A."/>
            <person name="Mbengue M."/>
            <person name="Cayol J.L."/>
            <person name="Joseph-Bartoli M."/>
            <person name="Toure-Kane C."/>
            <person name="Labat M."/>
        </authorList>
    </citation>
    <scope>NUCLEOTIDE SEQUENCE [LARGE SCALE GENOMIC DNA]</scope>
    <source>
        <strain evidence="3 4">DSM 101509</strain>
    </source>
</reference>
<dbReference type="Proteomes" id="UP000438699">
    <property type="component" value="Unassembled WGS sequence"/>
</dbReference>
<comment type="similarity">
    <text evidence="1 2">Belongs to the UPF0235 family.</text>
</comment>
<comment type="caution">
    <text evidence="3">The sequence shown here is derived from an EMBL/GenBank/DDBJ whole genome shotgun (WGS) entry which is preliminary data.</text>
</comment>
<protein>
    <recommendedName>
        <fullName evidence="2">UPF0235 protein F8A88_12135</fullName>
    </recommendedName>
</protein>
<keyword evidence="4" id="KW-1185">Reference proteome</keyword>
<accession>A0A6N6N0T3</accession>
<evidence type="ECO:0000256" key="2">
    <source>
        <dbReference type="HAMAP-Rule" id="MF_00634"/>
    </source>
</evidence>
<evidence type="ECO:0000256" key="1">
    <source>
        <dbReference type="ARBA" id="ARBA00010364"/>
    </source>
</evidence>
<evidence type="ECO:0000313" key="4">
    <source>
        <dbReference type="Proteomes" id="UP000438699"/>
    </source>
</evidence>
<evidence type="ECO:0000313" key="3">
    <source>
        <dbReference type="EMBL" id="KAB1441175.1"/>
    </source>
</evidence>
<dbReference type="SUPFAM" id="SSF69786">
    <property type="entry name" value="YggU-like"/>
    <property type="match status" value="1"/>
</dbReference>
<organism evidence="3 4">
    <name type="scientific">Pseudodesulfovibrio senegalensis</name>
    <dbReference type="NCBI Taxonomy" id="1721087"/>
    <lineage>
        <taxon>Bacteria</taxon>
        <taxon>Pseudomonadati</taxon>
        <taxon>Thermodesulfobacteriota</taxon>
        <taxon>Desulfovibrionia</taxon>
        <taxon>Desulfovibrionales</taxon>
        <taxon>Desulfovibrionaceae</taxon>
    </lineage>
</organism>
<dbReference type="AlphaFoldDB" id="A0A6N6N0T3"/>
<dbReference type="Gene3D" id="3.30.1200.10">
    <property type="entry name" value="YggU-like"/>
    <property type="match status" value="1"/>
</dbReference>
<dbReference type="GO" id="GO:0005737">
    <property type="term" value="C:cytoplasm"/>
    <property type="evidence" value="ECO:0007669"/>
    <property type="project" value="TreeGrafter"/>
</dbReference>
<dbReference type="NCBIfam" id="TIGR00251">
    <property type="entry name" value="DUF167 family protein"/>
    <property type="match status" value="1"/>
</dbReference>
<dbReference type="InterPro" id="IPR003746">
    <property type="entry name" value="DUF167"/>
</dbReference>
<dbReference type="HAMAP" id="MF_00634">
    <property type="entry name" value="UPF0235"/>
    <property type="match status" value="1"/>
</dbReference>
<dbReference type="InterPro" id="IPR036591">
    <property type="entry name" value="YggU-like_sf"/>
</dbReference>
<dbReference type="EMBL" id="WAIE01000005">
    <property type="protein sequence ID" value="KAB1441175.1"/>
    <property type="molecule type" value="Genomic_DNA"/>
</dbReference>
<dbReference type="PANTHER" id="PTHR13420">
    <property type="entry name" value="UPF0235 PROTEIN C15ORF40"/>
    <property type="match status" value="1"/>
</dbReference>
<name>A0A6N6N0T3_9BACT</name>
<dbReference type="OrthoDB" id="9800587at2"/>
<dbReference type="PANTHER" id="PTHR13420:SF7">
    <property type="entry name" value="UPF0235 PROTEIN C15ORF40"/>
    <property type="match status" value="1"/>
</dbReference>
<sequence length="107" mass="11860">MNRENHTPNHQFARKSSRCGWMLDVWVQPGAKKSSLAGEYQGCVKIRLSAPAVDNKANKALVAFVADTLGLRKKQVRMASGQTNRKKVLSIDSVAEPDWKRLVPTGL</sequence>
<dbReference type="Pfam" id="PF02594">
    <property type="entry name" value="DUF167"/>
    <property type="match status" value="1"/>
</dbReference>
<gene>
    <name evidence="3" type="ORF">F8A88_12135</name>
</gene>
<dbReference type="SMART" id="SM01152">
    <property type="entry name" value="DUF167"/>
    <property type="match status" value="1"/>
</dbReference>
<dbReference type="RefSeq" id="WP_151151430.1">
    <property type="nucleotide sequence ID" value="NZ_WAIE01000005.1"/>
</dbReference>